<dbReference type="InterPro" id="IPR018108">
    <property type="entry name" value="MCP_transmembrane"/>
</dbReference>
<keyword evidence="6" id="KW-1133">Transmembrane helix</keyword>
<dbReference type="PROSITE" id="PS50920">
    <property type="entry name" value="SOLCAR"/>
    <property type="match status" value="3"/>
</dbReference>
<evidence type="ECO:0000313" key="11">
    <source>
        <dbReference type="EMBL" id="CAD8575030.1"/>
    </source>
</evidence>
<evidence type="ECO:0000256" key="8">
    <source>
        <dbReference type="ARBA" id="ARBA00023136"/>
    </source>
</evidence>
<comment type="subcellular location">
    <subcellularLocation>
        <location evidence="1">Mitochondrion membrane</location>
        <topology evidence="1">Multi-pass membrane protein</topology>
    </subcellularLocation>
</comment>
<dbReference type="InterPro" id="IPR002067">
    <property type="entry name" value="MCP"/>
</dbReference>
<name>A0A7S0KA46_9STRA</name>
<reference evidence="11" key="1">
    <citation type="submission" date="2021-01" db="EMBL/GenBank/DDBJ databases">
        <authorList>
            <person name="Corre E."/>
            <person name="Pelletier E."/>
            <person name="Niang G."/>
            <person name="Scheremetjew M."/>
            <person name="Finn R."/>
            <person name="Kale V."/>
            <person name="Holt S."/>
            <person name="Cochrane G."/>
            <person name="Meng A."/>
            <person name="Brown T."/>
            <person name="Cohen L."/>
        </authorList>
    </citation>
    <scope>NUCLEOTIDE SEQUENCE</scope>
    <source>
        <strain evidence="11">B651</strain>
    </source>
</reference>
<dbReference type="Gene3D" id="1.50.40.10">
    <property type="entry name" value="Mitochondrial carrier domain"/>
    <property type="match status" value="2"/>
</dbReference>
<keyword evidence="7" id="KW-0496">Mitochondrion</keyword>
<dbReference type="Pfam" id="PF00153">
    <property type="entry name" value="Mito_carr"/>
    <property type="match status" value="4"/>
</dbReference>
<evidence type="ECO:0008006" key="12">
    <source>
        <dbReference type="Google" id="ProtNLM"/>
    </source>
</evidence>
<keyword evidence="8 9" id="KW-0472">Membrane</keyword>
<dbReference type="GO" id="GO:0015093">
    <property type="term" value="F:ferrous iron transmembrane transporter activity"/>
    <property type="evidence" value="ECO:0007669"/>
    <property type="project" value="TreeGrafter"/>
</dbReference>
<evidence type="ECO:0000256" key="3">
    <source>
        <dbReference type="ARBA" id="ARBA00022448"/>
    </source>
</evidence>
<dbReference type="PRINTS" id="PR00926">
    <property type="entry name" value="MITOCARRIER"/>
</dbReference>
<dbReference type="GO" id="GO:0031966">
    <property type="term" value="C:mitochondrial membrane"/>
    <property type="evidence" value="ECO:0007669"/>
    <property type="project" value="UniProtKB-SubCell"/>
</dbReference>
<keyword evidence="3 10" id="KW-0813">Transport</keyword>
<evidence type="ECO:0000256" key="1">
    <source>
        <dbReference type="ARBA" id="ARBA00004225"/>
    </source>
</evidence>
<organism evidence="11">
    <name type="scientific">Leptocylindrus aporus</name>
    <dbReference type="NCBI Taxonomy" id="1398097"/>
    <lineage>
        <taxon>Eukaryota</taxon>
        <taxon>Sar</taxon>
        <taxon>Stramenopiles</taxon>
        <taxon>Ochrophyta</taxon>
        <taxon>Bacillariophyta</taxon>
        <taxon>Coscinodiscophyceae</taxon>
        <taxon>Chaetocerotophycidae</taxon>
        <taxon>Leptocylindrales</taxon>
        <taxon>Leptocylindraceae</taxon>
        <taxon>Leptocylindrus</taxon>
    </lineage>
</organism>
<accession>A0A7S0KA46</accession>
<evidence type="ECO:0000256" key="6">
    <source>
        <dbReference type="ARBA" id="ARBA00022989"/>
    </source>
</evidence>
<feature type="repeat" description="Solcar" evidence="9">
    <location>
        <begin position="19"/>
        <end position="107"/>
    </location>
</feature>
<comment type="similarity">
    <text evidence="2 10">Belongs to the mitochondrial carrier (TC 2.A.29) family.</text>
</comment>
<evidence type="ECO:0000256" key="4">
    <source>
        <dbReference type="ARBA" id="ARBA00022692"/>
    </source>
</evidence>
<sequence length="351" mass="38257">MATDTDQQDLEWEEWDGNGSFMIHCIAGGTAGIVEHTATFPMDTVKTHMQSYCAHCPNKDNCATTLRRIYCKSNGISGFYRGIQTMLYGCAPAHALYFSSYELTKRWFTASNPGADMNAMQGAFAGCISTFLHDSLMTPLDTLKQRMQLGHYNSVRNGLTSIVREEGAFALYRSFPITLATNLPYGSIMFAVNESLRKYLTENGASASIITYMIAGSGAGAVASALTTPLDRVKTKLQTQHLANVNPNYLSKRTLFNTGHTKKGAMGSVMALHTNPLKTSTCNAAEAEILSVNLVKYGGVTDALKSILRDEGVFGLFRGVIPRICSHTPAVAISWTAYETTKKYLSSLENA</sequence>
<protein>
    <recommendedName>
        <fullName evidence="12">Mitochondrial carrier protein</fullName>
    </recommendedName>
</protein>
<proteinExistence type="inferred from homology"/>
<evidence type="ECO:0000256" key="5">
    <source>
        <dbReference type="ARBA" id="ARBA00022737"/>
    </source>
</evidence>
<dbReference type="EMBL" id="HBEU01001770">
    <property type="protein sequence ID" value="CAD8575030.1"/>
    <property type="molecule type" value="Transcribed_RNA"/>
</dbReference>
<dbReference type="AlphaFoldDB" id="A0A7S0KA46"/>
<keyword evidence="4 9" id="KW-0812">Transmembrane</keyword>
<feature type="repeat" description="Solcar" evidence="9">
    <location>
        <begin position="117"/>
        <end position="199"/>
    </location>
</feature>
<evidence type="ECO:0000256" key="2">
    <source>
        <dbReference type="ARBA" id="ARBA00006375"/>
    </source>
</evidence>
<evidence type="ECO:0000256" key="9">
    <source>
        <dbReference type="PROSITE-ProRule" id="PRU00282"/>
    </source>
</evidence>
<dbReference type="InterPro" id="IPR023395">
    <property type="entry name" value="MCP_dom_sf"/>
</dbReference>
<evidence type="ECO:0000256" key="10">
    <source>
        <dbReference type="RuleBase" id="RU000488"/>
    </source>
</evidence>
<dbReference type="PANTHER" id="PTHR45758:SF4">
    <property type="entry name" value="MITOFERRIN-1"/>
    <property type="match status" value="1"/>
</dbReference>
<dbReference type="GO" id="GO:0048250">
    <property type="term" value="P:iron import into the mitochondrion"/>
    <property type="evidence" value="ECO:0007669"/>
    <property type="project" value="TreeGrafter"/>
</dbReference>
<feature type="repeat" description="Solcar" evidence="9">
    <location>
        <begin position="207"/>
        <end position="344"/>
    </location>
</feature>
<dbReference type="PANTHER" id="PTHR45758">
    <property type="entry name" value="MITOFERRIN-1-RELATED"/>
    <property type="match status" value="1"/>
</dbReference>
<gene>
    <name evidence="11" type="ORF">LDAN0322_LOCUS1175</name>
</gene>
<keyword evidence="5" id="KW-0677">Repeat</keyword>
<dbReference type="SUPFAM" id="SSF103506">
    <property type="entry name" value="Mitochondrial carrier"/>
    <property type="match status" value="2"/>
</dbReference>
<evidence type="ECO:0000256" key="7">
    <source>
        <dbReference type="ARBA" id="ARBA00023128"/>
    </source>
</evidence>